<dbReference type="OrthoDB" id="9017688at2"/>
<dbReference type="Proteomes" id="UP000230463">
    <property type="component" value="Unassembled WGS sequence"/>
</dbReference>
<name>A0A855G089_9NEIS</name>
<comment type="caution">
    <text evidence="1">The sequence shown here is derived from an EMBL/GenBank/DDBJ whole genome shotgun (WGS) entry which is preliminary data.</text>
</comment>
<organism evidence="1 2">
    <name type="scientific">Snodgrassella alvi</name>
    <dbReference type="NCBI Taxonomy" id="1196083"/>
    <lineage>
        <taxon>Bacteria</taxon>
        <taxon>Pseudomonadati</taxon>
        <taxon>Pseudomonadota</taxon>
        <taxon>Betaproteobacteria</taxon>
        <taxon>Neisseriales</taxon>
        <taxon>Neisseriaceae</taxon>
        <taxon>Snodgrassella</taxon>
    </lineage>
</organism>
<gene>
    <name evidence="1" type="ORF">BHC57_08060</name>
</gene>
<sequence length="72" mass="8641">MIKDPKIAEEVKDLMFKITNELNESLFKVRDCCPQDEFNAYRRVVGHIMSEMFDFLAPLFHEHPELKPKEWD</sequence>
<reference evidence="1 2" key="1">
    <citation type="journal article" date="2017" name="MBio">
        <title>Type VI secretion-mediated competition in the bee gut microbiome.</title>
        <authorList>
            <person name="Steele M.I."/>
            <person name="Kwong W.K."/>
            <person name="Powell J.E."/>
            <person name="Whiteley M."/>
            <person name="Moran N.A."/>
        </authorList>
    </citation>
    <scope>NUCLEOTIDE SEQUENCE [LARGE SCALE GENOMIC DNA]</scope>
    <source>
        <strain evidence="1 2">HK3</strain>
    </source>
</reference>
<evidence type="ECO:0000313" key="1">
    <source>
        <dbReference type="EMBL" id="PIT59543.1"/>
    </source>
</evidence>
<evidence type="ECO:0000313" key="2">
    <source>
        <dbReference type="Proteomes" id="UP000230463"/>
    </source>
</evidence>
<dbReference type="AlphaFoldDB" id="A0A855G089"/>
<protein>
    <submittedName>
        <fullName evidence="1">Uncharacterized protein</fullName>
    </submittedName>
</protein>
<proteinExistence type="predicted"/>
<dbReference type="RefSeq" id="WP_100100442.1">
    <property type="nucleotide sequence ID" value="NZ_MDUZ01000098.1"/>
</dbReference>
<dbReference type="EMBL" id="MEIU01000058">
    <property type="protein sequence ID" value="PIT59543.1"/>
    <property type="molecule type" value="Genomic_DNA"/>
</dbReference>
<accession>A0A855G089</accession>